<dbReference type="Pfam" id="PF00004">
    <property type="entry name" value="AAA"/>
    <property type="match status" value="2"/>
</dbReference>
<dbReference type="InterPro" id="IPR008921">
    <property type="entry name" value="DNA_pol3_clamp-load_cplx_C"/>
</dbReference>
<dbReference type="SUPFAM" id="SSF48019">
    <property type="entry name" value="post-AAA+ oligomerization domain-like"/>
    <property type="match status" value="1"/>
</dbReference>
<dbReference type="SUPFAM" id="SSF52540">
    <property type="entry name" value="P-loop containing nucleoside triphosphate hydrolases"/>
    <property type="match status" value="2"/>
</dbReference>
<dbReference type="FunFam" id="3.40.50.300:FF:000129">
    <property type="entry name" value="Replication factor C subunit 5"/>
    <property type="match status" value="2"/>
</dbReference>
<dbReference type="GO" id="GO:0005634">
    <property type="term" value="C:nucleus"/>
    <property type="evidence" value="ECO:0007669"/>
    <property type="project" value="UniProtKB-SubCell"/>
</dbReference>
<dbReference type="Pfam" id="PF08542">
    <property type="entry name" value="Rep_fac_C"/>
    <property type="match status" value="1"/>
</dbReference>
<dbReference type="InterPro" id="IPR013748">
    <property type="entry name" value="Rep_factorC_C"/>
</dbReference>
<keyword evidence="6" id="KW-0539">Nucleus</keyword>
<dbReference type="Gene3D" id="3.40.50.300">
    <property type="entry name" value="P-loop containing nucleotide triphosphate hydrolases"/>
    <property type="match status" value="2"/>
</dbReference>
<dbReference type="InterPro" id="IPR050238">
    <property type="entry name" value="DNA_Rep/Repair_Clamp_Loader"/>
</dbReference>
<dbReference type="GO" id="GO:0003689">
    <property type="term" value="F:DNA clamp loader activity"/>
    <property type="evidence" value="ECO:0007669"/>
    <property type="project" value="TreeGrafter"/>
</dbReference>
<dbReference type="EMBL" id="CAJPVJ010003560">
    <property type="protein sequence ID" value="CAG2167711.1"/>
    <property type="molecule type" value="Genomic_DNA"/>
</dbReference>
<organism evidence="9">
    <name type="scientific">Oppiella nova</name>
    <dbReference type="NCBI Taxonomy" id="334625"/>
    <lineage>
        <taxon>Eukaryota</taxon>
        <taxon>Metazoa</taxon>
        <taxon>Ecdysozoa</taxon>
        <taxon>Arthropoda</taxon>
        <taxon>Chelicerata</taxon>
        <taxon>Arachnida</taxon>
        <taxon>Acari</taxon>
        <taxon>Acariformes</taxon>
        <taxon>Sarcoptiformes</taxon>
        <taxon>Oribatida</taxon>
        <taxon>Brachypylina</taxon>
        <taxon>Oppioidea</taxon>
        <taxon>Oppiidae</taxon>
        <taxon>Oppiella</taxon>
    </lineage>
</organism>
<evidence type="ECO:0000256" key="7">
    <source>
        <dbReference type="ARBA" id="ARBA00080380"/>
    </source>
</evidence>
<dbReference type="InterPro" id="IPR003593">
    <property type="entry name" value="AAA+_ATPase"/>
</dbReference>
<dbReference type="AlphaFoldDB" id="A0A7R9QKK3"/>
<evidence type="ECO:0000256" key="2">
    <source>
        <dbReference type="ARBA" id="ARBA00005378"/>
    </source>
</evidence>
<feature type="domain" description="AAA+ ATPase" evidence="8">
    <location>
        <begin position="195"/>
        <end position="323"/>
    </location>
</feature>
<evidence type="ECO:0000256" key="1">
    <source>
        <dbReference type="ARBA" id="ARBA00004123"/>
    </source>
</evidence>
<feature type="domain" description="AAA+ ATPase" evidence="8">
    <location>
        <begin position="49"/>
        <end position="174"/>
    </location>
</feature>
<comment type="similarity">
    <text evidence="2">Belongs to the activator 1 small subunits family.</text>
</comment>
<keyword evidence="4" id="KW-0547">Nucleotide-binding</keyword>
<dbReference type="FunFam" id="1.20.272.10:FF:000004">
    <property type="entry name" value="Replication factor C subunit 5"/>
    <property type="match status" value="1"/>
</dbReference>
<keyword evidence="3" id="KW-0235">DNA replication</keyword>
<protein>
    <recommendedName>
        <fullName evidence="7">Activator 1 subunit 5</fullName>
    </recommendedName>
</protein>
<evidence type="ECO:0000256" key="4">
    <source>
        <dbReference type="ARBA" id="ARBA00022741"/>
    </source>
</evidence>
<keyword evidence="10" id="KW-1185">Reference proteome</keyword>
<evidence type="ECO:0000256" key="3">
    <source>
        <dbReference type="ARBA" id="ARBA00022705"/>
    </source>
</evidence>
<sequence>MGTADAMDCTAADNPNIHWVEKYRPKQLDQLISHHNIISTLSKFMAEKRLPHLLLYGPPGTGKTSTILSCARQLYSPQQMSSMVLELNASDERGIDVVRGPILNFASTKAVFKSGFKLIILDECDAMTNDAQNALRRIMEKFSTNTRFCLICNYLSKIIPALQSRVEKYRPKQLDQLISHHNIISTLSKFMAEKRLPHLLLYGPPGTGKTSTILSCARQLYSPQQMSSMVLELNASDERGIDVVRGPILNFASTKAVFKSGFKLIILDECDAMTNDAQNALRRIMEKFSTNTRFCLICNYLSKIIPALQSRCTRFRFAPLNSTQIIPRVEYIAKQESVNVTTDGIKALIDLSDGDMRKVLNVLQSTSAAFDVVDERNVYLCCGRPLKEDIEHIISLLLNEKFSTIYEGIMEMKREKGLALQDILKQMLPYVDRIHFPTYLKIEVLEKMADIEYQLSSGGNEKLQLAALVAAFQTARDVSKK</sequence>
<reference evidence="9" key="1">
    <citation type="submission" date="2020-11" db="EMBL/GenBank/DDBJ databases">
        <authorList>
            <person name="Tran Van P."/>
        </authorList>
    </citation>
    <scope>NUCLEOTIDE SEQUENCE</scope>
</reference>
<dbReference type="Gene3D" id="1.10.8.60">
    <property type="match status" value="1"/>
</dbReference>
<dbReference type="NCBIfam" id="NF001679">
    <property type="entry name" value="PRK00440.1"/>
    <property type="match status" value="1"/>
</dbReference>
<evidence type="ECO:0000256" key="6">
    <source>
        <dbReference type="ARBA" id="ARBA00023242"/>
    </source>
</evidence>
<dbReference type="CDD" id="cd00009">
    <property type="entry name" value="AAA"/>
    <property type="match status" value="2"/>
</dbReference>
<dbReference type="GO" id="GO:0006261">
    <property type="term" value="P:DNA-templated DNA replication"/>
    <property type="evidence" value="ECO:0007669"/>
    <property type="project" value="TreeGrafter"/>
</dbReference>
<dbReference type="Proteomes" id="UP000728032">
    <property type="component" value="Unassembled WGS sequence"/>
</dbReference>
<dbReference type="GO" id="GO:0016887">
    <property type="term" value="F:ATP hydrolysis activity"/>
    <property type="evidence" value="ECO:0007669"/>
    <property type="project" value="InterPro"/>
</dbReference>
<dbReference type="EMBL" id="OC918385">
    <property type="protein sequence ID" value="CAD7649291.1"/>
    <property type="molecule type" value="Genomic_DNA"/>
</dbReference>
<dbReference type="FunFam" id="1.10.8.60:FF:000028">
    <property type="entry name" value="Replication factor C subunit 5"/>
    <property type="match status" value="1"/>
</dbReference>
<comment type="subcellular location">
    <subcellularLocation>
        <location evidence="1">Nucleus</location>
    </subcellularLocation>
</comment>
<accession>A0A7R9QKK3</accession>
<name>A0A7R9QKK3_9ACAR</name>
<dbReference type="GO" id="GO:0005663">
    <property type="term" value="C:DNA replication factor C complex"/>
    <property type="evidence" value="ECO:0007669"/>
    <property type="project" value="TreeGrafter"/>
</dbReference>
<dbReference type="InterPro" id="IPR003959">
    <property type="entry name" value="ATPase_AAA_core"/>
</dbReference>
<evidence type="ECO:0000313" key="10">
    <source>
        <dbReference type="Proteomes" id="UP000728032"/>
    </source>
</evidence>
<dbReference type="CDD" id="cd18140">
    <property type="entry name" value="HLD_clamp_RFC"/>
    <property type="match status" value="1"/>
</dbReference>
<gene>
    <name evidence="9" type="ORF">ONB1V03_LOCUS7208</name>
</gene>
<evidence type="ECO:0000256" key="5">
    <source>
        <dbReference type="ARBA" id="ARBA00022840"/>
    </source>
</evidence>
<evidence type="ECO:0000259" key="8">
    <source>
        <dbReference type="SMART" id="SM00382"/>
    </source>
</evidence>
<keyword evidence="5" id="KW-0067">ATP-binding</keyword>
<dbReference type="GO" id="GO:0003677">
    <property type="term" value="F:DNA binding"/>
    <property type="evidence" value="ECO:0007669"/>
    <property type="project" value="InterPro"/>
</dbReference>
<dbReference type="GO" id="GO:0006281">
    <property type="term" value="P:DNA repair"/>
    <property type="evidence" value="ECO:0007669"/>
    <property type="project" value="TreeGrafter"/>
</dbReference>
<dbReference type="SMART" id="SM00382">
    <property type="entry name" value="AAA"/>
    <property type="match status" value="2"/>
</dbReference>
<dbReference type="Gene3D" id="1.20.272.10">
    <property type="match status" value="1"/>
</dbReference>
<dbReference type="OrthoDB" id="10254700at2759"/>
<dbReference type="PANTHER" id="PTHR11669:SF9">
    <property type="entry name" value="REPLICATION FACTOR C SUBUNIT 5"/>
    <property type="match status" value="1"/>
</dbReference>
<dbReference type="InterPro" id="IPR047854">
    <property type="entry name" value="RFC_lid"/>
</dbReference>
<dbReference type="GO" id="GO:0005524">
    <property type="term" value="F:ATP binding"/>
    <property type="evidence" value="ECO:0007669"/>
    <property type="project" value="UniProtKB-KW"/>
</dbReference>
<proteinExistence type="inferred from homology"/>
<dbReference type="PANTHER" id="PTHR11669">
    <property type="entry name" value="REPLICATION FACTOR C / DNA POLYMERASE III GAMMA-TAU SUBUNIT"/>
    <property type="match status" value="1"/>
</dbReference>
<dbReference type="InterPro" id="IPR027417">
    <property type="entry name" value="P-loop_NTPase"/>
</dbReference>
<evidence type="ECO:0000313" key="9">
    <source>
        <dbReference type="EMBL" id="CAD7649291.1"/>
    </source>
</evidence>